<evidence type="ECO:0000256" key="1">
    <source>
        <dbReference type="SAM" id="Phobius"/>
    </source>
</evidence>
<gene>
    <name evidence="2" type="ORF">GCM10007036_08030</name>
</gene>
<protein>
    <recommendedName>
        <fullName evidence="4">DUF4386 family protein</fullName>
    </recommendedName>
</protein>
<evidence type="ECO:0000313" key="2">
    <source>
        <dbReference type="EMBL" id="GGH11155.1"/>
    </source>
</evidence>
<feature type="transmembrane region" description="Helical" evidence="1">
    <location>
        <begin position="88"/>
        <end position="114"/>
    </location>
</feature>
<dbReference type="RefSeq" id="WP_188516415.1">
    <property type="nucleotide sequence ID" value="NZ_BMES01000001.1"/>
</dbReference>
<feature type="transmembrane region" description="Helical" evidence="1">
    <location>
        <begin position="14"/>
        <end position="37"/>
    </location>
</feature>
<keyword evidence="3" id="KW-1185">Reference proteome</keyword>
<feature type="transmembrane region" description="Helical" evidence="1">
    <location>
        <begin position="134"/>
        <end position="152"/>
    </location>
</feature>
<reference evidence="2" key="1">
    <citation type="journal article" date="2014" name="Int. J. Syst. Evol. Microbiol.">
        <title>Complete genome sequence of Corynebacterium casei LMG S-19264T (=DSM 44701T), isolated from a smear-ripened cheese.</title>
        <authorList>
            <consortium name="US DOE Joint Genome Institute (JGI-PGF)"/>
            <person name="Walter F."/>
            <person name="Albersmeier A."/>
            <person name="Kalinowski J."/>
            <person name="Ruckert C."/>
        </authorList>
    </citation>
    <scope>NUCLEOTIDE SEQUENCE</scope>
    <source>
        <strain evidence="2">CGMCC 1.12214</strain>
    </source>
</reference>
<evidence type="ECO:0008006" key="4">
    <source>
        <dbReference type="Google" id="ProtNLM"/>
    </source>
</evidence>
<accession>A0A917I3Q3</accession>
<comment type="caution">
    <text evidence="2">The sequence shown here is derived from an EMBL/GenBank/DDBJ whole genome shotgun (WGS) entry which is preliminary data.</text>
</comment>
<reference evidence="2" key="2">
    <citation type="submission" date="2020-09" db="EMBL/GenBank/DDBJ databases">
        <authorList>
            <person name="Sun Q."/>
            <person name="Zhou Y."/>
        </authorList>
    </citation>
    <scope>NUCLEOTIDE SEQUENCE</scope>
    <source>
        <strain evidence="2">CGMCC 1.12214</strain>
    </source>
</reference>
<feature type="transmembrane region" description="Helical" evidence="1">
    <location>
        <begin position="164"/>
        <end position="182"/>
    </location>
</feature>
<keyword evidence="1" id="KW-1133">Transmembrane helix</keyword>
<dbReference type="EMBL" id="BMES01000001">
    <property type="protein sequence ID" value="GGH11155.1"/>
    <property type="molecule type" value="Genomic_DNA"/>
</dbReference>
<evidence type="ECO:0000313" key="3">
    <source>
        <dbReference type="Proteomes" id="UP000603912"/>
    </source>
</evidence>
<keyword evidence="1" id="KW-0812">Transmembrane</keyword>
<organism evidence="2 3">
    <name type="scientific">Alsobacter metallidurans</name>
    <dbReference type="NCBI Taxonomy" id="340221"/>
    <lineage>
        <taxon>Bacteria</taxon>
        <taxon>Pseudomonadati</taxon>
        <taxon>Pseudomonadota</taxon>
        <taxon>Alphaproteobacteria</taxon>
        <taxon>Hyphomicrobiales</taxon>
        <taxon>Alsobacteraceae</taxon>
        <taxon>Alsobacter</taxon>
    </lineage>
</organism>
<dbReference type="Proteomes" id="UP000603912">
    <property type="component" value="Unassembled WGS sequence"/>
</dbReference>
<dbReference type="AlphaFoldDB" id="A0A917I3Q3"/>
<keyword evidence="1" id="KW-0472">Membrane</keyword>
<name>A0A917I3Q3_9HYPH</name>
<sequence length="231" mass="24767">MVGPTPATHKTPKAAALAGIVFALLMLAAFAILLQAIEPRLSDKGGWAQAKAHAVHFALQLIPVAGVSFLWFIGVLRDRLGPNEDKLFATVFLGSGVLFVGLIFVAAAATSSILFAAEDPAFVDSPTFKLARSLTYDLTSVYAMKMAAVFMFTASSMIIRTGFTARWTAILGYALGLTVLLASQSVSWTLFLFPIWVLTVSVTILVRQWRLTDPGTVACDDTSPPPFVPET</sequence>
<proteinExistence type="predicted"/>
<feature type="transmembrane region" description="Helical" evidence="1">
    <location>
        <begin position="57"/>
        <end position="76"/>
    </location>
</feature>